<protein>
    <recommendedName>
        <fullName evidence="4">TIGR00341 family protein</fullName>
    </recommendedName>
</protein>
<dbReference type="EMBL" id="FWFX01000012">
    <property type="protein sequence ID" value="SLN63667.1"/>
    <property type="molecule type" value="Genomic_DNA"/>
</dbReference>
<feature type="transmembrane region" description="Helical" evidence="1">
    <location>
        <begin position="20"/>
        <end position="41"/>
    </location>
</feature>
<feature type="transmembrane region" description="Helical" evidence="1">
    <location>
        <begin position="192"/>
        <end position="213"/>
    </location>
</feature>
<name>A0A1X6ZW98_9RHOB</name>
<keyword evidence="3" id="KW-1185">Reference proteome</keyword>
<feature type="transmembrane region" description="Helical" evidence="1">
    <location>
        <begin position="94"/>
        <end position="113"/>
    </location>
</feature>
<organism evidence="2 3">
    <name type="scientific">Roseovarius albus</name>
    <dbReference type="NCBI Taxonomy" id="1247867"/>
    <lineage>
        <taxon>Bacteria</taxon>
        <taxon>Pseudomonadati</taxon>
        <taxon>Pseudomonadota</taxon>
        <taxon>Alphaproteobacteria</taxon>
        <taxon>Rhodobacterales</taxon>
        <taxon>Roseobacteraceae</taxon>
        <taxon>Roseovarius</taxon>
    </lineage>
</organism>
<feature type="transmembrane region" description="Helical" evidence="1">
    <location>
        <begin position="120"/>
        <end position="143"/>
    </location>
</feature>
<dbReference type="Pfam" id="PF04087">
    <property type="entry name" value="DUF389"/>
    <property type="match status" value="1"/>
</dbReference>
<sequence length="330" mass="35385">MLLALSITIATMGLLRNSGAVVIAAMLIAPLMTPILGIAAAMVIGRIDRVLKLFFTVIFVALICVALVWVAMLITNFPRGISIPNEVYARTDPGIEDLVVALAAGVAGAFVQVNKSELSLLPGAAIGVSLVPPLSAAGILLSFGEFRDAYEACLLFFTNLNAIVLSACAVYISSGAIPSVLAKGKRWARFSASFAITIIFLAIVTFQLGHATVHRFQEARVEQELAWRVKAWANPISVEIIRLDVNPKSKTVDLWIIIDLPLGAQHEVASVADLIPKELAKESLLDELQKTLGKGFFVVIRYQTRIAGQAALGTAIITDAPDVDKINEEQ</sequence>
<reference evidence="2 3" key="1">
    <citation type="submission" date="2017-03" db="EMBL/GenBank/DDBJ databases">
        <authorList>
            <person name="Afonso C.L."/>
            <person name="Miller P.J."/>
            <person name="Scott M.A."/>
            <person name="Spackman E."/>
            <person name="Goraichik I."/>
            <person name="Dimitrov K.M."/>
            <person name="Suarez D.L."/>
            <person name="Swayne D.E."/>
        </authorList>
    </citation>
    <scope>NUCLEOTIDE SEQUENCE [LARGE SCALE GENOMIC DNA]</scope>
    <source>
        <strain evidence="2 3">CECT 7450</strain>
    </source>
</reference>
<feature type="transmembrane region" description="Helical" evidence="1">
    <location>
        <begin position="149"/>
        <end position="172"/>
    </location>
</feature>
<dbReference type="PANTHER" id="PTHR20992:SF9">
    <property type="entry name" value="AT15442P-RELATED"/>
    <property type="match status" value="1"/>
</dbReference>
<keyword evidence="1" id="KW-1133">Transmembrane helix</keyword>
<keyword evidence="1" id="KW-0812">Transmembrane</keyword>
<proteinExistence type="predicted"/>
<keyword evidence="1" id="KW-0472">Membrane</keyword>
<accession>A0A1X6ZW98</accession>
<dbReference type="InterPro" id="IPR005240">
    <property type="entry name" value="DUF389"/>
</dbReference>
<dbReference type="AlphaFoldDB" id="A0A1X6ZW98"/>
<evidence type="ECO:0000313" key="2">
    <source>
        <dbReference type="EMBL" id="SLN63667.1"/>
    </source>
</evidence>
<gene>
    <name evidence="2" type="ORF">ROA7450_03338</name>
</gene>
<dbReference type="PANTHER" id="PTHR20992">
    <property type="entry name" value="AT15442P-RELATED"/>
    <property type="match status" value="1"/>
</dbReference>
<evidence type="ECO:0000313" key="3">
    <source>
        <dbReference type="Proteomes" id="UP000193061"/>
    </source>
</evidence>
<feature type="transmembrane region" description="Helical" evidence="1">
    <location>
        <begin position="53"/>
        <end position="74"/>
    </location>
</feature>
<dbReference type="Proteomes" id="UP000193061">
    <property type="component" value="Unassembled WGS sequence"/>
</dbReference>
<evidence type="ECO:0000256" key="1">
    <source>
        <dbReference type="SAM" id="Phobius"/>
    </source>
</evidence>
<evidence type="ECO:0008006" key="4">
    <source>
        <dbReference type="Google" id="ProtNLM"/>
    </source>
</evidence>